<dbReference type="AlphaFoldDB" id="A0A552DLK7"/>
<proteinExistence type="predicted"/>
<evidence type="ECO:0008006" key="4">
    <source>
        <dbReference type="Google" id="ProtNLM"/>
    </source>
</evidence>
<sequence length="309" mass="35532">MTNNSIAPLTIGNTINTAFRLYRDRFQTYVFFAVRAGLWSLLPLILQLILSQLLYQTITPEQGSDIGLRLFLFPIQIFSAAKSLFNNAVISRLAFQDIIYQPETSGQAEKKVKPKMWRLWWMQVLIGLLGAAIILAITLSLVLVSFIPILGVLLILLAFFCLPFFFLWLSARIYIAELPLVIEDNLGSWQAIKRAWHLTKNSAWRIVGLMLIFIASLLIISVYLLSGALASILFFFSVKILFFFWVNSSEYWQTLTENPLFFQQMAMFFYGLTTIFLLLNILLVPFWQSLKSVIYNHLLDQKKNDGGEY</sequence>
<feature type="transmembrane region" description="Helical" evidence="1">
    <location>
        <begin position="29"/>
        <end position="54"/>
    </location>
</feature>
<keyword evidence="1" id="KW-0812">Transmembrane</keyword>
<feature type="transmembrane region" description="Helical" evidence="1">
    <location>
        <begin position="229"/>
        <end position="246"/>
    </location>
</feature>
<feature type="transmembrane region" description="Helical" evidence="1">
    <location>
        <begin position="66"/>
        <end position="85"/>
    </location>
</feature>
<protein>
    <recommendedName>
        <fullName evidence="4">Glycerophosphoryl diester phosphodiesterase membrane domain-containing protein</fullName>
    </recommendedName>
</protein>
<reference evidence="2 3" key="1">
    <citation type="submission" date="2019-01" db="EMBL/GenBank/DDBJ databases">
        <title>Coherence of Microcystis species and biogeography revealed through population genomics.</title>
        <authorList>
            <person name="Perez-Carrascal O.M."/>
            <person name="Terrat Y."/>
            <person name="Giani A."/>
            <person name="Fortin N."/>
            <person name="Tromas N."/>
            <person name="Shapiro B.J."/>
        </authorList>
    </citation>
    <scope>NUCLEOTIDE SEQUENCE [LARGE SCALE GENOMIC DNA]</scope>
    <source>
        <strain evidence="2">Ma_QC_B_20070730_S2</strain>
    </source>
</reference>
<name>A0A552DLK7_MICAE</name>
<evidence type="ECO:0000313" key="3">
    <source>
        <dbReference type="Proteomes" id="UP000320551"/>
    </source>
</evidence>
<keyword evidence="1" id="KW-1133">Transmembrane helix</keyword>
<dbReference type="Proteomes" id="UP000320551">
    <property type="component" value="Unassembled WGS sequence"/>
</dbReference>
<keyword evidence="1" id="KW-0472">Membrane</keyword>
<dbReference type="EMBL" id="SFBK01000177">
    <property type="protein sequence ID" value="TRU23123.1"/>
    <property type="molecule type" value="Genomic_DNA"/>
</dbReference>
<feature type="transmembrane region" description="Helical" evidence="1">
    <location>
        <begin position="119"/>
        <end position="143"/>
    </location>
</feature>
<evidence type="ECO:0000256" key="1">
    <source>
        <dbReference type="SAM" id="Phobius"/>
    </source>
</evidence>
<gene>
    <name evidence="2" type="ORF">EWV80_13420</name>
</gene>
<accession>A0A552DLK7</accession>
<feature type="transmembrane region" description="Helical" evidence="1">
    <location>
        <begin position="149"/>
        <end position="169"/>
    </location>
</feature>
<organism evidence="2 3">
    <name type="scientific">Microcystis aeruginosa Ma_QC_B_20070730_S2</name>
    <dbReference type="NCBI Taxonomy" id="2486256"/>
    <lineage>
        <taxon>Bacteria</taxon>
        <taxon>Bacillati</taxon>
        <taxon>Cyanobacteriota</taxon>
        <taxon>Cyanophyceae</taxon>
        <taxon>Oscillatoriophycideae</taxon>
        <taxon>Chroococcales</taxon>
        <taxon>Microcystaceae</taxon>
        <taxon>Microcystis</taxon>
    </lineage>
</organism>
<feature type="transmembrane region" description="Helical" evidence="1">
    <location>
        <begin position="203"/>
        <end position="223"/>
    </location>
</feature>
<feature type="transmembrane region" description="Helical" evidence="1">
    <location>
        <begin position="267"/>
        <end position="287"/>
    </location>
</feature>
<comment type="caution">
    <text evidence="2">The sequence shown here is derived from an EMBL/GenBank/DDBJ whole genome shotgun (WGS) entry which is preliminary data.</text>
</comment>
<evidence type="ECO:0000313" key="2">
    <source>
        <dbReference type="EMBL" id="TRU23123.1"/>
    </source>
</evidence>